<feature type="coiled-coil region" evidence="1">
    <location>
        <begin position="170"/>
        <end position="288"/>
    </location>
</feature>
<organism evidence="2 3">
    <name type="scientific">Psilocybe cyanescens</name>
    <dbReference type="NCBI Taxonomy" id="93625"/>
    <lineage>
        <taxon>Eukaryota</taxon>
        <taxon>Fungi</taxon>
        <taxon>Dikarya</taxon>
        <taxon>Basidiomycota</taxon>
        <taxon>Agaricomycotina</taxon>
        <taxon>Agaricomycetes</taxon>
        <taxon>Agaricomycetidae</taxon>
        <taxon>Agaricales</taxon>
        <taxon>Agaricineae</taxon>
        <taxon>Strophariaceae</taxon>
        <taxon>Psilocybe</taxon>
    </lineage>
</organism>
<evidence type="ECO:0000313" key="2">
    <source>
        <dbReference type="EMBL" id="PPQ79734.1"/>
    </source>
</evidence>
<name>A0A409WMI5_PSICY</name>
<sequence>MPQSSKIDTALDAANFIVSRLQTIGSVSGLPFIHQAAGLAVGHPRTEGLMCWALRSYGSFKDVRENNSEFKDLAIDACGLVYTLILECENIRKDGHGIPQSIQDHTRQLVDNTKKLPLGRNLRDIEIFTRERLKRSLVKKLIYRSRDRNDIARFRTLLRQSLDIFGIQTNMSIQQNIQQLMGELRQQREEIRDARIKQDKERRHAEEDLASRIEILRIQEEENKEERDRAARNVEQDIFDLKDSKKATNSNVNAKRAKEKADVHLQEIKEERDHIQRERDELADQLKRSTPGPQPFPQPCSQPYPQPYPRLYPQPFAPGSPSPGILYDPYSYYPLSPHEKIPTFLAQSNISLGGSSGGAPSLAGTSPVYVTNWNSGNITLHNIENVGNDNAVQKVVDPCILRTANKGPSSDTSV</sequence>
<keyword evidence="3" id="KW-1185">Reference proteome</keyword>
<dbReference type="CDD" id="cd21037">
    <property type="entry name" value="MLKL_NTD"/>
    <property type="match status" value="1"/>
</dbReference>
<proteinExistence type="predicted"/>
<dbReference type="Proteomes" id="UP000283269">
    <property type="component" value="Unassembled WGS sequence"/>
</dbReference>
<keyword evidence="1" id="KW-0175">Coiled coil</keyword>
<dbReference type="InParanoid" id="A0A409WMI5"/>
<gene>
    <name evidence="2" type="ORF">CVT25_003301</name>
</gene>
<evidence type="ECO:0000256" key="1">
    <source>
        <dbReference type="SAM" id="Coils"/>
    </source>
</evidence>
<protein>
    <submittedName>
        <fullName evidence="2">Uncharacterized protein</fullName>
    </submittedName>
</protein>
<reference evidence="2 3" key="1">
    <citation type="journal article" date="2018" name="Evol. Lett.">
        <title>Horizontal gene cluster transfer increased hallucinogenic mushroom diversity.</title>
        <authorList>
            <person name="Reynolds H.T."/>
            <person name="Vijayakumar V."/>
            <person name="Gluck-Thaler E."/>
            <person name="Korotkin H.B."/>
            <person name="Matheny P.B."/>
            <person name="Slot J.C."/>
        </authorList>
    </citation>
    <scope>NUCLEOTIDE SEQUENCE [LARGE SCALE GENOMIC DNA]</scope>
    <source>
        <strain evidence="2 3">2631</strain>
    </source>
</reference>
<dbReference type="AlphaFoldDB" id="A0A409WMI5"/>
<comment type="caution">
    <text evidence="2">The sequence shown here is derived from an EMBL/GenBank/DDBJ whole genome shotgun (WGS) entry which is preliminary data.</text>
</comment>
<accession>A0A409WMI5</accession>
<dbReference type="OrthoDB" id="192148at2759"/>
<dbReference type="InterPro" id="IPR059179">
    <property type="entry name" value="MLKL-like_MCAfunc"/>
</dbReference>
<dbReference type="STRING" id="93625.A0A409WMI5"/>
<dbReference type="EMBL" id="NHYD01003366">
    <property type="protein sequence ID" value="PPQ79734.1"/>
    <property type="molecule type" value="Genomic_DNA"/>
</dbReference>
<evidence type="ECO:0000313" key="3">
    <source>
        <dbReference type="Proteomes" id="UP000283269"/>
    </source>
</evidence>